<dbReference type="EMBL" id="BOQP01000003">
    <property type="protein sequence ID" value="GIM67063.1"/>
    <property type="molecule type" value="Genomic_DNA"/>
</dbReference>
<organism evidence="3 4">
    <name type="scientific">Winogradskya consettensis</name>
    <dbReference type="NCBI Taxonomy" id="113560"/>
    <lineage>
        <taxon>Bacteria</taxon>
        <taxon>Bacillati</taxon>
        <taxon>Actinomycetota</taxon>
        <taxon>Actinomycetes</taxon>
        <taxon>Micromonosporales</taxon>
        <taxon>Micromonosporaceae</taxon>
        <taxon>Winogradskya</taxon>
    </lineage>
</organism>
<dbReference type="Proteomes" id="UP000680865">
    <property type="component" value="Unassembled WGS sequence"/>
</dbReference>
<proteinExistence type="inferred from homology"/>
<dbReference type="NCBIfam" id="TIGR03127">
    <property type="entry name" value="RuMP_HxlB"/>
    <property type="match status" value="1"/>
</dbReference>
<comment type="caution">
    <text evidence="3">The sequence shown here is derived from an EMBL/GenBank/DDBJ whole genome shotgun (WGS) entry which is preliminary data.</text>
</comment>
<gene>
    <name evidence="3" type="ORF">Aco04nite_04620</name>
</gene>
<dbReference type="SUPFAM" id="SSF53697">
    <property type="entry name" value="SIS domain"/>
    <property type="match status" value="1"/>
</dbReference>
<dbReference type="CDD" id="cd05005">
    <property type="entry name" value="SIS_PHI"/>
    <property type="match status" value="1"/>
</dbReference>
<accession>A0A919VL24</accession>
<evidence type="ECO:0000313" key="4">
    <source>
        <dbReference type="Proteomes" id="UP000680865"/>
    </source>
</evidence>
<dbReference type="InterPro" id="IPR017552">
    <property type="entry name" value="PHI/rmpB"/>
</dbReference>
<evidence type="ECO:0000259" key="2">
    <source>
        <dbReference type="PROSITE" id="PS51464"/>
    </source>
</evidence>
<name>A0A919VL24_9ACTN</name>
<sequence length="189" mass="19880">MSTHQSVQAGCVQAVNEVEQVAREMTWQPWEELPALLRQARAVFLVGNGRSGFVARMAAMRLMHVGLATHVVGETTTPAIAADDVLIAVSGSGSTNAIVYAARQATDSGATVVAVTANPGSDLAKVAKVVLLVPAPEKTDHGDARGSQQYAGSLFEQVVLFAFEGVFNSLWQASGTDAGKMYKRHANLG</sequence>
<protein>
    <submittedName>
        <fullName evidence="3">6-phospho 3-hexuloisomerase</fullName>
    </submittedName>
</protein>
<dbReference type="AlphaFoldDB" id="A0A919VL24"/>
<evidence type="ECO:0000313" key="3">
    <source>
        <dbReference type="EMBL" id="GIM67063.1"/>
    </source>
</evidence>
<evidence type="ECO:0000256" key="1">
    <source>
        <dbReference type="ARBA" id="ARBA00009235"/>
    </source>
</evidence>
<dbReference type="Gene3D" id="3.40.50.10490">
    <property type="entry name" value="Glucose-6-phosphate isomerase like protein, domain 1"/>
    <property type="match status" value="1"/>
</dbReference>
<dbReference type="GO" id="GO:1901135">
    <property type="term" value="P:carbohydrate derivative metabolic process"/>
    <property type="evidence" value="ECO:0007669"/>
    <property type="project" value="InterPro"/>
</dbReference>
<dbReference type="PANTHER" id="PTHR43443">
    <property type="entry name" value="3-HEXULOSE-6-PHOSPHATE ISOMERASE"/>
    <property type="match status" value="1"/>
</dbReference>
<dbReference type="PANTHER" id="PTHR43443:SF1">
    <property type="entry name" value="3-HEXULOSE-6-PHOSPHATE ISOMERASE"/>
    <property type="match status" value="1"/>
</dbReference>
<dbReference type="Pfam" id="PF01380">
    <property type="entry name" value="SIS"/>
    <property type="match status" value="1"/>
</dbReference>
<comment type="similarity">
    <text evidence="1">Belongs to the SIS family. PHI subfamily.</text>
</comment>
<dbReference type="PROSITE" id="PS51464">
    <property type="entry name" value="SIS"/>
    <property type="match status" value="1"/>
</dbReference>
<dbReference type="InterPro" id="IPR001347">
    <property type="entry name" value="SIS_dom"/>
</dbReference>
<feature type="domain" description="SIS" evidence="2">
    <location>
        <begin position="33"/>
        <end position="176"/>
    </location>
</feature>
<dbReference type="GO" id="GO:0097367">
    <property type="term" value="F:carbohydrate derivative binding"/>
    <property type="evidence" value="ECO:0007669"/>
    <property type="project" value="InterPro"/>
</dbReference>
<reference evidence="3" key="1">
    <citation type="submission" date="2021-03" db="EMBL/GenBank/DDBJ databases">
        <title>Whole genome shotgun sequence of Actinoplanes consettensis NBRC 14913.</title>
        <authorList>
            <person name="Komaki H."/>
            <person name="Tamura T."/>
        </authorList>
    </citation>
    <scope>NUCLEOTIDE SEQUENCE</scope>
    <source>
        <strain evidence="3">NBRC 14913</strain>
    </source>
</reference>
<dbReference type="InterPro" id="IPR046348">
    <property type="entry name" value="SIS_dom_sf"/>
</dbReference>
<dbReference type="GO" id="GO:0016853">
    <property type="term" value="F:isomerase activity"/>
    <property type="evidence" value="ECO:0007669"/>
    <property type="project" value="InterPro"/>
</dbReference>
<keyword evidence="4" id="KW-1185">Reference proteome</keyword>